<dbReference type="EMBL" id="AQPH01000011">
    <property type="protein sequence ID" value="EPY02645.1"/>
    <property type="molecule type" value="Genomic_DNA"/>
</dbReference>
<dbReference type="Pfam" id="PF05396">
    <property type="entry name" value="Phage_T7_Capsid"/>
    <property type="match status" value="1"/>
</dbReference>
<feature type="compositionally biased region" description="Basic and acidic residues" evidence="1">
    <location>
        <begin position="204"/>
        <end position="214"/>
    </location>
</feature>
<gene>
    <name evidence="2" type="ORF">K678_04854</name>
</gene>
<feature type="region of interest" description="Disordered" evidence="1">
    <location>
        <begin position="1"/>
        <end position="24"/>
    </location>
</feature>
<comment type="caution">
    <text evidence="2">The sequence shown here is derived from an EMBL/GenBank/DDBJ whole genome shotgun (WGS) entry which is preliminary data.</text>
</comment>
<dbReference type="STRING" id="1316936.K678_04854"/>
<dbReference type="eggNOG" id="ENOG502ZCM8">
    <property type="taxonomic scope" value="Bacteria"/>
</dbReference>
<evidence type="ECO:0000313" key="2">
    <source>
        <dbReference type="EMBL" id="EPY02645.1"/>
    </source>
</evidence>
<sequence>MFEDDSRDSFADPDLDSARKPAVRPASIPAKFWDQAKGELRTEALLQAYLELERRVSARGGIDIPDNAEKYAISARHPAVTSDPEINKRLHEAGFTQQQAQLVYDLAFERLVPLLVAAGAEAGPDSGAGTDSAAPDPRDGEILHLCDHFGGEARWRQIAPQLAAWGRKSLPPEAFEALASSVEGVKTLHRLMSSGEPSLGRAPAPRDEAQSEDQLKKMIQDPRYWKNRDPAFIAKVSDGFRRLYGEA</sequence>
<accession>S9TW77</accession>
<evidence type="ECO:0000256" key="1">
    <source>
        <dbReference type="SAM" id="MobiDB-lite"/>
    </source>
</evidence>
<proteinExistence type="predicted"/>
<feature type="region of interest" description="Disordered" evidence="1">
    <location>
        <begin position="193"/>
        <end position="214"/>
    </location>
</feature>
<protein>
    <submittedName>
        <fullName evidence="2">Uncharacterized protein</fullName>
    </submittedName>
</protein>
<dbReference type="AlphaFoldDB" id="S9TW77"/>
<dbReference type="PATRIC" id="fig|1316936.3.peg.975"/>
<dbReference type="InterPro" id="IPR008768">
    <property type="entry name" value="Gp9-like"/>
</dbReference>
<dbReference type="Proteomes" id="UP000015350">
    <property type="component" value="Unassembled WGS sequence"/>
</dbReference>
<dbReference type="OrthoDB" id="7347988at2"/>
<feature type="compositionally biased region" description="Acidic residues" evidence="1">
    <location>
        <begin position="1"/>
        <end position="15"/>
    </location>
</feature>
<reference evidence="2 3" key="1">
    <citation type="submission" date="2013-04" db="EMBL/GenBank/DDBJ databases">
        <authorList>
            <person name="Kuznetsov B."/>
            <person name="Ivanovsky R."/>
        </authorList>
    </citation>
    <scope>NUCLEOTIDE SEQUENCE [LARGE SCALE GENOMIC DNA]</scope>
    <source>
        <strain evidence="2 3">MGU-K5</strain>
    </source>
</reference>
<name>S9TW77_MAGFU</name>
<dbReference type="RefSeq" id="WP_021131338.1">
    <property type="nucleotide sequence ID" value="NZ_AQPH01000011.1"/>
</dbReference>
<organism evidence="2 3">
    <name type="scientific">Magnetospirillum fulvum MGU-K5</name>
    <dbReference type="NCBI Taxonomy" id="1316936"/>
    <lineage>
        <taxon>Bacteria</taxon>
        <taxon>Pseudomonadati</taxon>
        <taxon>Pseudomonadota</taxon>
        <taxon>Alphaproteobacteria</taxon>
        <taxon>Rhodospirillales</taxon>
        <taxon>Rhodospirillaceae</taxon>
        <taxon>Magnetospirillum</taxon>
    </lineage>
</organism>
<evidence type="ECO:0000313" key="3">
    <source>
        <dbReference type="Proteomes" id="UP000015350"/>
    </source>
</evidence>